<name>A0A6A6CH65_ZASCE</name>
<keyword evidence="3" id="KW-1185">Reference proteome</keyword>
<dbReference type="Proteomes" id="UP000799537">
    <property type="component" value="Unassembled WGS sequence"/>
</dbReference>
<feature type="compositionally biased region" description="Acidic residues" evidence="1">
    <location>
        <begin position="80"/>
        <end position="93"/>
    </location>
</feature>
<dbReference type="GeneID" id="54560611"/>
<organism evidence="2 3">
    <name type="scientific">Zasmidium cellare ATCC 36951</name>
    <dbReference type="NCBI Taxonomy" id="1080233"/>
    <lineage>
        <taxon>Eukaryota</taxon>
        <taxon>Fungi</taxon>
        <taxon>Dikarya</taxon>
        <taxon>Ascomycota</taxon>
        <taxon>Pezizomycotina</taxon>
        <taxon>Dothideomycetes</taxon>
        <taxon>Dothideomycetidae</taxon>
        <taxon>Mycosphaerellales</taxon>
        <taxon>Mycosphaerellaceae</taxon>
        <taxon>Zasmidium</taxon>
    </lineage>
</organism>
<dbReference type="AlphaFoldDB" id="A0A6A6CH65"/>
<reference evidence="2" key="1">
    <citation type="journal article" date="2020" name="Stud. Mycol.">
        <title>101 Dothideomycetes genomes: a test case for predicting lifestyles and emergence of pathogens.</title>
        <authorList>
            <person name="Haridas S."/>
            <person name="Albert R."/>
            <person name="Binder M."/>
            <person name="Bloem J."/>
            <person name="Labutti K."/>
            <person name="Salamov A."/>
            <person name="Andreopoulos B."/>
            <person name="Baker S."/>
            <person name="Barry K."/>
            <person name="Bills G."/>
            <person name="Bluhm B."/>
            <person name="Cannon C."/>
            <person name="Castanera R."/>
            <person name="Culley D."/>
            <person name="Daum C."/>
            <person name="Ezra D."/>
            <person name="Gonzalez J."/>
            <person name="Henrissat B."/>
            <person name="Kuo A."/>
            <person name="Liang C."/>
            <person name="Lipzen A."/>
            <person name="Lutzoni F."/>
            <person name="Magnuson J."/>
            <person name="Mondo S."/>
            <person name="Nolan M."/>
            <person name="Ohm R."/>
            <person name="Pangilinan J."/>
            <person name="Park H.-J."/>
            <person name="Ramirez L."/>
            <person name="Alfaro M."/>
            <person name="Sun H."/>
            <person name="Tritt A."/>
            <person name="Yoshinaga Y."/>
            <person name="Zwiers L.-H."/>
            <person name="Turgeon B."/>
            <person name="Goodwin S."/>
            <person name="Spatafora J."/>
            <person name="Crous P."/>
            <person name="Grigoriev I."/>
        </authorList>
    </citation>
    <scope>NUCLEOTIDE SEQUENCE</scope>
    <source>
        <strain evidence="2">ATCC 36951</strain>
    </source>
</reference>
<feature type="compositionally biased region" description="Basic and acidic residues" evidence="1">
    <location>
        <begin position="94"/>
        <end position="111"/>
    </location>
</feature>
<feature type="region of interest" description="Disordered" evidence="1">
    <location>
        <begin position="76"/>
        <end position="121"/>
    </location>
</feature>
<proteinExistence type="predicted"/>
<dbReference type="RefSeq" id="XP_033665655.1">
    <property type="nucleotide sequence ID" value="XM_033807339.1"/>
</dbReference>
<evidence type="ECO:0000313" key="2">
    <source>
        <dbReference type="EMBL" id="KAF2164766.1"/>
    </source>
</evidence>
<accession>A0A6A6CH65</accession>
<dbReference type="EMBL" id="ML993602">
    <property type="protein sequence ID" value="KAF2164766.1"/>
    <property type="molecule type" value="Genomic_DNA"/>
</dbReference>
<evidence type="ECO:0000313" key="3">
    <source>
        <dbReference type="Proteomes" id="UP000799537"/>
    </source>
</evidence>
<gene>
    <name evidence="2" type="ORF">M409DRAFT_24671</name>
</gene>
<sequence length="121" mass="13097">MLVVGDRDNMLEFVEMLDRVDGSTDTVSIELDLVMVLNVAEEKEVLDEVPKGGPAVDAVHDRDFAEAAEDGVEIGLEMSEPVETEEINGPDDEPTTRAEPVEDGGEASKEVDEYDTSVSSL</sequence>
<protein>
    <submittedName>
        <fullName evidence="2">Uncharacterized protein</fullName>
    </submittedName>
</protein>
<evidence type="ECO:0000256" key="1">
    <source>
        <dbReference type="SAM" id="MobiDB-lite"/>
    </source>
</evidence>